<dbReference type="SMART" id="SM00634">
    <property type="entry name" value="BID_1"/>
    <property type="match status" value="3"/>
</dbReference>
<dbReference type="Pfam" id="PF02369">
    <property type="entry name" value="Big_1"/>
    <property type="match status" value="3"/>
</dbReference>
<dbReference type="GO" id="GO:0009279">
    <property type="term" value="C:cell outer membrane"/>
    <property type="evidence" value="ECO:0007669"/>
    <property type="project" value="TreeGrafter"/>
</dbReference>
<dbReference type="Proteomes" id="UP000464054">
    <property type="component" value="Chromosome"/>
</dbReference>
<evidence type="ECO:0000313" key="4">
    <source>
        <dbReference type="Proteomes" id="UP000464054"/>
    </source>
</evidence>
<dbReference type="InterPro" id="IPR013783">
    <property type="entry name" value="Ig-like_fold"/>
</dbReference>
<organism evidence="3 4">
    <name type="scientific">Pectobacterium parvum</name>
    <dbReference type="NCBI Taxonomy" id="2778550"/>
    <lineage>
        <taxon>Bacteria</taxon>
        <taxon>Pseudomonadati</taxon>
        <taxon>Pseudomonadota</taxon>
        <taxon>Gammaproteobacteria</taxon>
        <taxon>Enterobacterales</taxon>
        <taxon>Pectobacteriaceae</taxon>
        <taxon>Pectobacterium</taxon>
    </lineage>
</organism>
<accession>A0AAP9IHK5</accession>
<dbReference type="SUPFAM" id="SSF49373">
    <property type="entry name" value="Invasin/intimin cell-adhesion fragments"/>
    <property type="match status" value="3"/>
</dbReference>
<dbReference type="Gene3D" id="2.60.40.10">
    <property type="entry name" value="Immunoglobulins"/>
    <property type="match status" value="3"/>
</dbReference>
<dbReference type="PROSITE" id="PS51127">
    <property type="entry name" value="BIG1"/>
    <property type="match status" value="3"/>
</dbReference>
<dbReference type="InterPro" id="IPR051715">
    <property type="entry name" value="Intimin-Invasin_domain"/>
</dbReference>
<feature type="domain" description="Big-1" evidence="2">
    <location>
        <begin position="179"/>
        <end position="273"/>
    </location>
</feature>
<protein>
    <recommendedName>
        <fullName evidence="2">Big-1 domain-containing protein</fullName>
    </recommendedName>
</protein>
<feature type="domain" description="Big-1" evidence="2">
    <location>
        <begin position="281"/>
        <end position="373"/>
    </location>
</feature>
<feature type="domain" description="Big-1" evidence="2">
    <location>
        <begin position="78"/>
        <end position="171"/>
    </location>
</feature>
<sequence>MADNLIPATFFTTAVQDSHSYPVPSINANVAVIYSTLSQKSDITSTSRPLPFLWPPSGDITITTEMEHTMIDTVISTVTSLTADTKTALANGFTPVVFTAIVKNSNGQSVAHSDVSFTNTGGTLSQQTTTTDAAGKATVSLTSSNTGYITVTAKLSNNPTDAGKSATVTFTADAATAEVNTLTANPDIAPADNRTPIIFTAIVKDSYGHLVSGLSVSFTTTGGTLSQPTTVSTNASGQASIKLTSADMGDIIVTAKVSDNAVDKGKSATVSFTADIATTTVTNIQPPKGSSTTANFRLIPITATVEDRGHLVPNVDVRFTTTLGNISPKIATTKANGQTTVNLSGSTPGNAIVTAKVDSNPNDIGRSTTVTFVPEIVRTIPNPE</sequence>
<gene>
    <name evidence="3" type="ORF">GMX10_10890</name>
</gene>
<name>A0AAP9IHK5_9GAMM</name>
<dbReference type="InterPro" id="IPR003344">
    <property type="entry name" value="Big_1_dom"/>
</dbReference>
<comment type="similarity">
    <text evidence="1">Belongs to the intimin/invasin family.</text>
</comment>
<reference evidence="4" key="1">
    <citation type="submission" date="2019-11" db="EMBL/GenBank/DDBJ databases">
        <authorList>
            <person name="Jee S."/>
        </authorList>
    </citation>
    <scope>NUCLEOTIDE SEQUENCE [LARGE SCALE GENOMIC DNA]</scope>
    <source>
        <strain evidence="4">PZ1</strain>
    </source>
</reference>
<evidence type="ECO:0000259" key="2">
    <source>
        <dbReference type="PROSITE" id="PS51127"/>
    </source>
</evidence>
<proteinExistence type="inferred from homology"/>
<dbReference type="PANTHER" id="PTHR39576:SF2">
    <property type="entry name" value="ATTACHING AND EFFACING PROTEIN HOMOLOG-RELATED"/>
    <property type="match status" value="1"/>
</dbReference>
<evidence type="ECO:0000256" key="1">
    <source>
        <dbReference type="ARBA" id="ARBA00010116"/>
    </source>
</evidence>
<evidence type="ECO:0000313" key="3">
    <source>
        <dbReference type="EMBL" id="QHQ24513.1"/>
    </source>
</evidence>
<dbReference type="InterPro" id="IPR008964">
    <property type="entry name" value="Invasin/intimin_cell_adhesion"/>
</dbReference>
<dbReference type="RefSeq" id="WP_161546800.1">
    <property type="nucleotide sequence ID" value="NZ_CP046377.1"/>
</dbReference>
<dbReference type="PANTHER" id="PTHR39576">
    <property type="entry name" value="ATTACHING AND EFFACING PROTEIN HOMOLOG-RELATED-RELATED"/>
    <property type="match status" value="1"/>
</dbReference>
<dbReference type="AlphaFoldDB" id="A0AAP9IHK5"/>
<dbReference type="GeneID" id="90770058"/>
<dbReference type="EMBL" id="CP046377">
    <property type="protein sequence ID" value="QHQ24513.1"/>
    <property type="molecule type" value="Genomic_DNA"/>
</dbReference>